<dbReference type="VEuPathDB" id="TriTrypDB:ECC02_002520"/>
<comment type="similarity">
    <text evidence="1">Belongs to the transferase hexapeptide repeat family.</text>
</comment>
<dbReference type="SUPFAM" id="SSF51161">
    <property type="entry name" value="Trimeric LpxA-like enzymes"/>
    <property type="match status" value="1"/>
</dbReference>
<dbReference type="Pfam" id="PF00132">
    <property type="entry name" value="Hexapep"/>
    <property type="match status" value="1"/>
</dbReference>
<dbReference type="InterPro" id="IPR045304">
    <property type="entry name" value="LbH_SAT"/>
</dbReference>
<dbReference type="InterPro" id="IPR011004">
    <property type="entry name" value="Trimer_LpxA-like_sf"/>
</dbReference>
<dbReference type="GO" id="GO:0009001">
    <property type="term" value="F:serine O-acetyltransferase activity"/>
    <property type="evidence" value="ECO:0007669"/>
    <property type="project" value="UniProtKB-EC"/>
</dbReference>
<accession>A0A7J6YBU5</accession>
<evidence type="ECO:0000256" key="4">
    <source>
        <dbReference type="ARBA" id="ARBA00022679"/>
    </source>
</evidence>
<keyword evidence="4" id="KW-0808">Transferase</keyword>
<dbReference type="EMBL" id="JABDHM010000013">
    <property type="protein sequence ID" value="KAF5224264.1"/>
    <property type="molecule type" value="Genomic_DNA"/>
</dbReference>
<keyword evidence="5" id="KW-0012">Acyltransferase</keyword>
<comment type="caution">
    <text evidence="6">The sequence shown here is derived from an EMBL/GenBank/DDBJ whole genome shotgun (WGS) entry which is preliminary data.</text>
</comment>
<protein>
    <recommendedName>
        <fullName evidence="2">serine O-acetyltransferase</fullName>
        <ecNumber evidence="2">2.3.1.30</ecNumber>
    </recommendedName>
</protein>
<dbReference type="VEuPathDB" id="TriTrypDB:BCY84_20657"/>
<keyword evidence="3" id="KW-0028">Amino-acid biosynthesis</keyword>
<dbReference type="GO" id="GO:0008652">
    <property type="term" value="P:amino acid biosynthetic process"/>
    <property type="evidence" value="ECO:0007669"/>
    <property type="project" value="UniProtKB-KW"/>
</dbReference>
<dbReference type="InterPro" id="IPR042122">
    <property type="entry name" value="Ser_AcTrfase_N_sf"/>
</dbReference>
<dbReference type="Gene3D" id="1.10.3130.10">
    <property type="entry name" value="serine acetyltransferase, domain 1"/>
    <property type="match status" value="1"/>
</dbReference>
<evidence type="ECO:0000256" key="1">
    <source>
        <dbReference type="ARBA" id="ARBA00007274"/>
    </source>
</evidence>
<evidence type="ECO:0000256" key="5">
    <source>
        <dbReference type="ARBA" id="ARBA00023315"/>
    </source>
</evidence>
<name>A0A7J6YBU5_TRYCR</name>
<dbReference type="AlphaFoldDB" id="A0A7J6YBU5"/>
<organism evidence="6 7">
    <name type="scientific">Trypanosoma cruzi</name>
    <dbReference type="NCBI Taxonomy" id="5693"/>
    <lineage>
        <taxon>Eukaryota</taxon>
        <taxon>Discoba</taxon>
        <taxon>Euglenozoa</taxon>
        <taxon>Kinetoplastea</taxon>
        <taxon>Metakinetoplastina</taxon>
        <taxon>Trypanosomatida</taxon>
        <taxon>Trypanosomatidae</taxon>
        <taxon>Trypanosoma</taxon>
        <taxon>Schizotrypanum</taxon>
    </lineage>
</organism>
<proteinExistence type="inferred from homology"/>
<dbReference type="EC" id="2.3.1.30" evidence="2"/>
<gene>
    <name evidence="6" type="ORF">ECC02_002520</name>
</gene>
<dbReference type="Proteomes" id="UP000583944">
    <property type="component" value="Unassembled WGS sequence"/>
</dbReference>
<evidence type="ECO:0000313" key="6">
    <source>
        <dbReference type="EMBL" id="KAF5224264.1"/>
    </source>
</evidence>
<evidence type="ECO:0000313" key="7">
    <source>
        <dbReference type="Proteomes" id="UP000583944"/>
    </source>
</evidence>
<dbReference type="Gene3D" id="2.160.10.10">
    <property type="entry name" value="Hexapeptide repeat proteins"/>
    <property type="match status" value="1"/>
</dbReference>
<reference evidence="6 7" key="1">
    <citation type="journal article" date="2019" name="Genome Biol. Evol.">
        <title>Nanopore Sequencing Significantly Improves Genome Assembly of the Protozoan Parasite Trypanosoma cruzi.</title>
        <authorList>
            <person name="Diaz-Viraque F."/>
            <person name="Pita S."/>
            <person name="Greif G."/>
            <person name="de Souza R.C.M."/>
            <person name="Iraola G."/>
            <person name="Robello C."/>
        </authorList>
    </citation>
    <scope>NUCLEOTIDE SEQUENCE [LARGE SCALE GENOMIC DNA]</scope>
    <source>
        <strain evidence="6 7">Berenice</strain>
    </source>
</reference>
<sequence>MNRLEVIRKSISYVGLDPAMFKPYPFNVSSSALSELMDCMSYIVFPEFSEPPMNPVTVPEQRLGGSALLQWTLTRMADIINSQIYSALMLQGHTKCSKDEAGIPHSLNAESGSNDDGFTPQNETHAFGEIRSFHLEAKKRAEEITEAFLTRKLRSIRWLLRTDAESILNNDIASNSLSEVVLCYPGLRCMKHQRTAHALHELGAPSIFTRLLTEMAHSTTGIDIHPATSIGHHFFIDHGTGIVIGSTAIIGNYVSIYHGVTLGTRSFPVVAKTGEKVRNLARHPIIEDRVTIYANAMVLGRIRIGKDSVIGSHCLVLKDLPPKSMIRRTSNAKLPTPYITLQKGGSDI</sequence>
<dbReference type="InterPro" id="IPR001451">
    <property type="entry name" value="Hexapep"/>
</dbReference>
<evidence type="ECO:0000256" key="2">
    <source>
        <dbReference type="ARBA" id="ARBA00013266"/>
    </source>
</evidence>
<dbReference type="CDD" id="cd03354">
    <property type="entry name" value="LbH_SAT"/>
    <property type="match status" value="1"/>
</dbReference>
<dbReference type="PANTHER" id="PTHR42811">
    <property type="entry name" value="SERINE ACETYLTRANSFERASE"/>
    <property type="match status" value="1"/>
</dbReference>
<evidence type="ECO:0000256" key="3">
    <source>
        <dbReference type="ARBA" id="ARBA00022605"/>
    </source>
</evidence>